<keyword evidence="1 3" id="KW-0808">Transferase</keyword>
<dbReference type="CDD" id="cd04647">
    <property type="entry name" value="LbH_MAT_like"/>
    <property type="match status" value="1"/>
</dbReference>
<evidence type="ECO:0000256" key="2">
    <source>
        <dbReference type="ARBA" id="ARBA00022737"/>
    </source>
</evidence>
<dbReference type="KEGG" id="lpse:FGL85_09550"/>
<keyword evidence="3" id="KW-0012">Acyltransferase</keyword>
<proteinExistence type="predicted"/>
<dbReference type="InterPro" id="IPR050179">
    <property type="entry name" value="Trans_hexapeptide_repeat"/>
</dbReference>
<gene>
    <name evidence="3" type="ORF">FGL85_09550</name>
</gene>
<protein>
    <submittedName>
        <fullName evidence="3">Acyltransferase</fullName>
    </submittedName>
</protein>
<sequence length="189" mass="21070">MKAEEYIMGTLNRILYVIFSRIKYANYYRAIKRGMIVGDHFFGQNSIYDKNYPWLIKIGNNVTITHSTILAHDESMKKHLHVTSVGAVTIDDNVFVGFNSTILPGVHIGSNAIIAAGSLVNRDVKAGTVVGGVPAKQIKTVDDFVEKQQVKLSAKRTQILDYSEISNEMKKDLYANLSTNDDVLAFVKD</sequence>
<name>A0A5B8T6D5_LEUPS</name>
<reference evidence="3 4" key="1">
    <citation type="submission" date="2019-06" db="EMBL/GenBank/DDBJ databases">
        <title>Genome analyses of bacteria isolated from kimchi.</title>
        <authorList>
            <person name="Lee S."/>
            <person name="Ahn S."/>
            <person name="Roh S."/>
        </authorList>
    </citation>
    <scope>NUCLEOTIDE SEQUENCE [LARGE SCALE GENOMIC DNA]</scope>
    <source>
        <strain evidence="3 4">CBA3630</strain>
    </source>
</reference>
<dbReference type="PROSITE" id="PS00101">
    <property type="entry name" value="HEXAPEP_TRANSFERASES"/>
    <property type="match status" value="1"/>
</dbReference>
<organism evidence="3 4">
    <name type="scientific">Leuconostoc pseudomesenteroides</name>
    <dbReference type="NCBI Taxonomy" id="33968"/>
    <lineage>
        <taxon>Bacteria</taxon>
        <taxon>Bacillati</taxon>
        <taxon>Bacillota</taxon>
        <taxon>Bacilli</taxon>
        <taxon>Lactobacillales</taxon>
        <taxon>Lactobacillaceae</taxon>
        <taxon>Leuconostoc</taxon>
    </lineage>
</organism>
<dbReference type="PANTHER" id="PTHR43300">
    <property type="entry name" value="ACETYLTRANSFERASE"/>
    <property type="match status" value="1"/>
</dbReference>
<dbReference type="PANTHER" id="PTHR43300:SF11">
    <property type="entry name" value="ACETYLTRANSFERASE RV3034C-RELATED"/>
    <property type="match status" value="1"/>
</dbReference>
<dbReference type="Pfam" id="PF00132">
    <property type="entry name" value="Hexapep"/>
    <property type="match status" value="1"/>
</dbReference>
<dbReference type="InterPro" id="IPR001451">
    <property type="entry name" value="Hexapep"/>
</dbReference>
<dbReference type="Proteomes" id="UP000321296">
    <property type="component" value="Chromosome"/>
</dbReference>
<accession>A0A5B8T6D5</accession>
<keyword evidence="2" id="KW-0677">Repeat</keyword>
<dbReference type="AlphaFoldDB" id="A0A5B8T6D5"/>
<evidence type="ECO:0000313" key="3">
    <source>
        <dbReference type="EMBL" id="QEA42728.1"/>
    </source>
</evidence>
<dbReference type="InterPro" id="IPR018357">
    <property type="entry name" value="Hexapep_transf_CS"/>
</dbReference>
<evidence type="ECO:0000313" key="4">
    <source>
        <dbReference type="Proteomes" id="UP000321296"/>
    </source>
</evidence>
<dbReference type="EMBL" id="CP042383">
    <property type="protein sequence ID" value="QEA42728.1"/>
    <property type="molecule type" value="Genomic_DNA"/>
</dbReference>
<dbReference type="RefSeq" id="WP_147651854.1">
    <property type="nucleotide sequence ID" value="NZ_JBDNQL010000017.1"/>
</dbReference>
<evidence type="ECO:0000256" key="1">
    <source>
        <dbReference type="ARBA" id="ARBA00022679"/>
    </source>
</evidence>
<dbReference type="SUPFAM" id="SSF51161">
    <property type="entry name" value="Trimeric LpxA-like enzymes"/>
    <property type="match status" value="1"/>
</dbReference>
<dbReference type="Gene3D" id="2.160.10.10">
    <property type="entry name" value="Hexapeptide repeat proteins"/>
    <property type="match status" value="1"/>
</dbReference>
<dbReference type="GO" id="GO:0016746">
    <property type="term" value="F:acyltransferase activity"/>
    <property type="evidence" value="ECO:0007669"/>
    <property type="project" value="UniProtKB-KW"/>
</dbReference>
<dbReference type="InterPro" id="IPR011004">
    <property type="entry name" value="Trimer_LpxA-like_sf"/>
</dbReference>